<protein>
    <submittedName>
        <fullName evidence="1">Uncharacterized protein</fullName>
    </submittedName>
</protein>
<evidence type="ECO:0000313" key="1">
    <source>
        <dbReference type="Ensembl" id="ENSPMRP00000022470.1"/>
    </source>
</evidence>
<evidence type="ECO:0000313" key="2">
    <source>
        <dbReference type="Proteomes" id="UP000472272"/>
    </source>
</evidence>
<reference evidence="1 2" key="1">
    <citation type="journal article" date="2019" name="Proc. Natl. Acad. Sci. U.S.A.">
        <title>Regulatory changes in pterin and carotenoid genes underlie balanced color polymorphisms in the wall lizard.</title>
        <authorList>
            <person name="Andrade P."/>
            <person name="Pinho C."/>
            <person name="Perez I de Lanuza G."/>
            <person name="Afonso S."/>
            <person name="Brejcha J."/>
            <person name="Rubin C.J."/>
            <person name="Wallerman O."/>
            <person name="Pereira P."/>
            <person name="Sabatino S.J."/>
            <person name="Bellati A."/>
            <person name="Pellitteri-Rosa D."/>
            <person name="Bosakova Z."/>
            <person name="Bunikis I."/>
            <person name="Carretero M.A."/>
            <person name="Feiner N."/>
            <person name="Marsik P."/>
            <person name="Pauperio F."/>
            <person name="Salvi D."/>
            <person name="Soler L."/>
            <person name="While G.M."/>
            <person name="Uller T."/>
            <person name="Font E."/>
            <person name="Andersson L."/>
            <person name="Carneiro M."/>
        </authorList>
    </citation>
    <scope>NUCLEOTIDE SEQUENCE</scope>
</reference>
<dbReference type="AlphaFoldDB" id="A0A670JE89"/>
<sequence>SIPFQSKPCYYFLLQLDATRYYPPTLLTLERVIMQSLWKNREHNSKINGVSFYSPYCNIQGSGSNVLLCPLDHRAIYKHSHTNM</sequence>
<dbReference type="Ensembl" id="ENSPMRT00000023872.1">
    <property type="protein sequence ID" value="ENSPMRP00000022470.1"/>
    <property type="gene ID" value="ENSPMRG00000014589.1"/>
</dbReference>
<reference evidence="1" key="2">
    <citation type="submission" date="2025-08" db="UniProtKB">
        <authorList>
            <consortium name="Ensembl"/>
        </authorList>
    </citation>
    <scope>IDENTIFICATION</scope>
</reference>
<keyword evidence="2" id="KW-1185">Reference proteome</keyword>
<name>A0A670JE89_PODMU</name>
<proteinExistence type="predicted"/>
<dbReference type="Proteomes" id="UP000472272">
    <property type="component" value="Chromosome 2"/>
</dbReference>
<reference evidence="1" key="3">
    <citation type="submission" date="2025-09" db="UniProtKB">
        <authorList>
            <consortium name="Ensembl"/>
        </authorList>
    </citation>
    <scope>IDENTIFICATION</scope>
</reference>
<accession>A0A670JE89</accession>
<organism evidence="1 2">
    <name type="scientific">Podarcis muralis</name>
    <name type="common">Wall lizard</name>
    <name type="synonym">Lacerta muralis</name>
    <dbReference type="NCBI Taxonomy" id="64176"/>
    <lineage>
        <taxon>Eukaryota</taxon>
        <taxon>Metazoa</taxon>
        <taxon>Chordata</taxon>
        <taxon>Craniata</taxon>
        <taxon>Vertebrata</taxon>
        <taxon>Euteleostomi</taxon>
        <taxon>Lepidosauria</taxon>
        <taxon>Squamata</taxon>
        <taxon>Bifurcata</taxon>
        <taxon>Unidentata</taxon>
        <taxon>Episquamata</taxon>
        <taxon>Laterata</taxon>
        <taxon>Lacertibaenia</taxon>
        <taxon>Lacertidae</taxon>
        <taxon>Podarcis</taxon>
    </lineage>
</organism>